<sequence>MTVAIHQTEAVADEPLELLRGMLAEQFALHTARLAELAVSEGLPDGGEDQHTLDVLATASRQAIRDAARALQRMAEGTYGLCENCHQSIPLGRLRAMPDARYCTRCRPHIGRRRWT</sequence>
<evidence type="ECO:0000256" key="1">
    <source>
        <dbReference type="ARBA" id="ARBA00022723"/>
    </source>
</evidence>
<evidence type="ECO:0000256" key="3">
    <source>
        <dbReference type="ARBA" id="ARBA00022833"/>
    </source>
</evidence>
<dbReference type="PANTHER" id="PTHR33823:SF4">
    <property type="entry name" value="GENERAL STRESS PROTEIN 16O"/>
    <property type="match status" value="1"/>
</dbReference>
<dbReference type="EMBL" id="BOMV01000092">
    <property type="protein sequence ID" value="GIF00921.1"/>
    <property type="molecule type" value="Genomic_DNA"/>
</dbReference>
<dbReference type="RefSeq" id="WP_203789191.1">
    <property type="nucleotide sequence ID" value="NZ_BOMV01000092.1"/>
</dbReference>
<dbReference type="PROSITE" id="PS51128">
    <property type="entry name" value="ZF_DKSA_2"/>
    <property type="match status" value="1"/>
</dbReference>
<evidence type="ECO:0000256" key="4">
    <source>
        <dbReference type="PROSITE-ProRule" id="PRU00510"/>
    </source>
</evidence>
<evidence type="ECO:0000313" key="6">
    <source>
        <dbReference type="EMBL" id="GIF00921.1"/>
    </source>
</evidence>
<name>A0A919K4Z6_9ACTN</name>
<keyword evidence="2" id="KW-0863">Zinc-finger</keyword>
<dbReference type="PANTHER" id="PTHR33823">
    <property type="entry name" value="RNA POLYMERASE-BINDING TRANSCRIPTION FACTOR DKSA-RELATED"/>
    <property type="match status" value="1"/>
</dbReference>
<feature type="zinc finger region" description="dksA C4-type" evidence="4">
    <location>
        <begin position="82"/>
        <end position="106"/>
    </location>
</feature>
<dbReference type="InterPro" id="IPR020458">
    <property type="entry name" value="Znf_DskA_TraR_CS"/>
</dbReference>
<dbReference type="GO" id="GO:0008270">
    <property type="term" value="F:zinc ion binding"/>
    <property type="evidence" value="ECO:0007669"/>
    <property type="project" value="UniProtKB-KW"/>
</dbReference>
<keyword evidence="1" id="KW-0479">Metal-binding</keyword>
<organism evidence="6 7">
    <name type="scientific">Paractinoplanes rishiriensis</name>
    <dbReference type="NCBI Taxonomy" id="1050105"/>
    <lineage>
        <taxon>Bacteria</taxon>
        <taxon>Bacillati</taxon>
        <taxon>Actinomycetota</taxon>
        <taxon>Actinomycetes</taxon>
        <taxon>Micromonosporales</taxon>
        <taxon>Micromonosporaceae</taxon>
        <taxon>Paractinoplanes</taxon>
    </lineage>
</organism>
<dbReference type="Pfam" id="PF01258">
    <property type="entry name" value="zf-dskA_traR"/>
    <property type="match status" value="1"/>
</dbReference>
<evidence type="ECO:0000313" key="7">
    <source>
        <dbReference type="Proteomes" id="UP000636960"/>
    </source>
</evidence>
<dbReference type="SUPFAM" id="SSF57716">
    <property type="entry name" value="Glucocorticoid receptor-like (DNA-binding domain)"/>
    <property type="match status" value="1"/>
</dbReference>
<dbReference type="Gene3D" id="1.20.120.910">
    <property type="entry name" value="DksA, coiled-coil domain"/>
    <property type="match status" value="1"/>
</dbReference>
<dbReference type="InterPro" id="IPR000962">
    <property type="entry name" value="Znf_DskA_TraR"/>
</dbReference>
<dbReference type="AlphaFoldDB" id="A0A919K4Z6"/>
<dbReference type="PROSITE" id="PS01102">
    <property type="entry name" value="ZF_DKSA_1"/>
    <property type="match status" value="1"/>
</dbReference>
<proteinExistence type="predicted"/>
<keyword evidence="7" id="KW-1185">Reference proteome</keyword>
<comment type="caution">
    <text evidence="6">The sequence shown here is derived from an EMBL/GenBank/DDBJ whole genome shotgun (WGS) entry which is preliminary data.</text>
</comment>
<reference evidence="6" key="1">
    <citation type="submission" date="2021-01" db="EMBL/GenBank/DDBJ databases">
        <title>Whole genome shotgun sequence of Actinoplanes rishiriensis NBRC 108556.</title>
        <authorList>
            <person name="Komaki H."/>
            <person name="Tamura T."/>
        </authorList>
    </citation>
    <scope>NUCLEOTIDE SEQUENCE</scope>
    <source>
        <strain evidence="6">NBRC 108556</strain>
    </source>
</reference>
<feature type="domain" description="Zinc finger DksA/TraR C4-type" evidence="5">
    <location>
        <begin position="77"/>
        <end position="106"/>
    </location>
</feature>
<evidence type="ECO:0000256" key="2">
    <source>
        <dbReference type="ARBA" id="ARBA00022771"/>
    </source>
</evidence>
<evidence type="ECO:0000259" key="5">
    <source>
        <dbReference type="Pfam" id="PF01258"/>
    </source>
</evidence>
<accession>A0A919K4Z6</accession>
<gene>
    <name evidence="6" type="ORF">Ari01nite_83850</name>
</gene>
<dbReference type="Proteomes" id="UP000636960">
    <property type="component" value="Unassembled WGS sequence"/>
</dbReference>
<protein>
    <recommendedName>
        <fullName evidence="5">Zinc finger DksA/TraR C4-type domain-containing protein</fullName>
    </recommendedName>
</protein>
<keyword evidence="3" id="KW-0862">Zinc</keyword>